<evidence type="ECO:0000313" key="2">
    <source>
        <dbReference type="EMBL" id="MXU92942.1"/>
    </source>
</evidence>
<proteinExistence type="predicted"/>
<accession>A0A6B0UTB9</accession>
<feature type="chain" id="PRO_5025495265" evidence="1">
    <location>
        <begin position="23"/>
        <end position="139"/>
    </location>
</feature>
<keyword evidence="1" id="KW-0732">Signal</keyword>
<name>A0A6B0UTB9_IXORI</name>
<sequence>MCFSPKHTTAIFVLFEVLIAASWPVERASCRALVHCGEATPLEAHFTSVASPQCTGARREARSTGPACRDQHLEKYEYRSSPRSEYLIAYYSKLLFKNSNIYSILIECFSICGLIFSCKKDCRYTKVNATTGARISTCL</sequence>
<feature type="signal peptide" evidence="1">
    <location>
        <begin position="1"/>
        <end position="22"/>
    </location>
</feature>
<reference evidence="2" key="1">
    <citation type="submission" date="2019-12" db="EMBL/GenBank/DDBJ databases">
        <title>An insight into the sialome of adult female Ixodes ricinus ticks feeding for 6 days.</title>
        <authorList>
            <person name="Perner J."/>
            <person name="Ribeiro J.M.C."/>
        </authorList>
    </citation>
    <scope>NUCLEOTIDE SEQUENCE</scope>
    <source>
        <strain evidence="2">Semi-engorged</strain>
        <tissue evidence="2">Salivary glands</tissue>
    </source>
</reference>
<dbReference type="EMBL" id="GIFC01010859">
    <property type="protein sequence ID" value="MXU92942.1"/>
    <property type="molecule type" value="Transcribed_RNA"/>
</dbReference>
<evidence type="ECO:0000256" key="1">
    <source>
        <dbReference type="SAM" id="SignalP"/>
    </source>
</evidence>
<dbReference type="AlphaFoldDB" id="A0A6B0UTB9"/>
<organism evidence="2">
    <name type="scientific">Ixodes ricinus</name>
    <name type="common">Common tick</name>
    <name type="synonym">Acarus ricinus</name>
    <dbReference type="NCBI Taxonomy" id="34613"/>
    <lineage>
        <taxon>Eukaryota</taxon>
        <taxon>Metazoa</taxon>
        <taxon>Ecdysozoa</taxon>
        <taxon>Arthropoda</taxon>
        <taxon>Chelicerata</taxon>
        <taxon>Arachnida</taxon>
        <taxon>Acari</taxon>
        <taxon>Parasitiformes</taxon>
        <taxon>Ixodida</taxon>
        <taxon>Ixodoidea</taxon>
        <taxon>Ixodidae</taxon>
        <taxon>Ixodinae</taxon>
        <taxon>Ixodes</taxon>
    </lineage>
</organism>
<protein>
    <submittedName>
        <fullName evidence="2">Putative secreted protein</fullName>
    </submittedName>
</protein>